<evidence type="ECO:0000256" key="9">
    <source>
        <dbReference type="ARBA" id="ARBA00022722"/>
    </source>
</evidence>
<dbReference type="PANTHER" id="PTHR10954:SF18">
    <property type="entry name" value="RIBONUCLEASE HII"/>
    <property type="match status" value="1"/>
</dbReference>
<comment type="catalytic activity">
    <reaction evidence="1 14 15 16">
        <text>Endonucleolytic cleavage to 5'-phosphomonoester.</text>
        <dbReference type="EC" id="3.1.26.4"/>
    </reaction>
</comment>
<evidence type="ECO:0000256" key="5">
    <source>
        <dbReference type="ARBA" id="ARBA00007383"/>
    </source>
</evidence>
<keyword evidence="17" id="KW-0175">Coiled coil</keyword>
<evidence type="ECO:0000313" key="19">
    <source>
        <dbReference type="EMBL" id="ACU94411.1"/>
    </source>
</evidence>
<dbReference type="Pfam" id="PF01351">
    <property type="entry name" value="RNase_HII"/>
    <property type="match status" value="1"/>
</dbReference>
<evidence type="ECO:0000256" key="3">
    <source>
        <dbReference type="ARBA" id="ARBA00004065"/>
    </source>
</evidence>
<sequence>MNQRRQTVQDIVSRLQKADAESFAVFERSLASDTRKGIQQALKRARHRLQAQAAEQQRLEELYTLQAQAADGGVSVGLDEVGRGPLAGPLTVAAVVLPEAPHIAHLNDSKQLSASRREEVAAAVKDVAIAWSVQHIAPEDIDDAGMSACLRRAFGRAVAAVETAGVAIDVVLLDGNPLHFDVRERTFIKGDARLACIAAASVVAKVERDELMTQAAQTYPVYGFDRNKGYGSAEHIAAIKKYGLCPLHRRSFCHSFVQESLF</sequence>
<dbReference type="eggNOG" id="COG0164">
    <property type="taxonomic scope" value="Bacteria"/>
</dbReference>
<keyword evidence="10 14" id="KW-0479">Metal-binding</keyword>
<dbReference type="AlphaFoldDB" id="C7MNC1"/>
<dbReference type="GO" id="GO:0006298">
    <property type="term" value="P:mismatch repair"/>
    <property type="evidence" value="ECO:0007669"/>
    <property type="project" value="TreeGrafter"/>
</dbReference>
<keyword evidence="13 14" id="KW-0464">Manganese</keyword>
<dbReference type="InterPro" id="IPR022898">
    <property type="entry name" value="RNase_HII"/>
</dbReference>
<dbReference type="Proteomes" id="UP000000954">
    <property type="component" value="Chromosome"/>
</dbReference>
<dbReference type="InterPro" id="IPR024567">
    <property type="entry name" value="RNase_HII/HIII_dom"/>
</dbReference>
<keyword evidence="11 14" id="KW-0255">Endonuclease</keyword>
<feature type="binding site" evidence="14 15">
    <location>
        <position position="80"/>
    </location>
    <ligand>
        <name>a divalent metal cation</name>
        <dbReference type="ChEBI" id="CHEBI:60240"/>
    </ligand>
</feature>
<feature type="binding site" evidence="14 15">
    <location>
        <position position="79"/>
    </location>
    <ligand>
        <name>a divalent metal cation</name>
        <dbReference type="ChEBI" id="CHEBI:60240"/>
    </ligand>
</feature>
<dbReference type="SUPFAM" id="SSF53098">
    <property type="entry name" value="Ribonuclease H-like"/>
    <property type="match status" value="1"/>
</dbReference>
<dbReference type="EC" id="3.1.26.4" evidence="6 14"/>
<protein>
    <recommendedName>
        <fullName evidence="7 14">Ribonuclease HII</fullName>
        <shortName evidence="14">RNase HII</shortName>
        <ecNumber evidence="6 14">3.1.26.4</ecNumber>
    </recommendedName>
</protein>
<name>C7MNC1_CRYCD</name>
<evidence type="ECO:0000256" key="13">
    <source>
        <dbReference type="ARBA" id="ARBA00023211"/>
    </source>
</evidence>
<keyword evidence="9 14" id="KW-0540">Nuclease</keyword>
<dbReference type="GO" id="GO:0032299">
    <property type="term" value="C:ribonuclease H2 complex"/>
    <property type="evidence" value="ECO:0007669"/>
    <property type="project" value="TreeGrafter"/>
</dbReference>
<keyword evidence="20" id="KW-1185">Reference proteome</keyword>
<dbReference type="KEGG" id="ccu:Ccur_07010"/>
<evidence type="ECO:0000256" key="4">
    <source>
        <dbReference type="ARBA" id="ARBA00004496"/>
    </source>
</evidence>
<dbReference type="GO" id="GO:0030145">
    <property type="term" value="F:manganese ion binding"/>
    <property type="evidence" value="ECO:0007669"/>
    <property type="project" value="UniProtKB-UniRule"/>
</dbReference>
<dbReference type="PANTHER" id="PTHR10954">
    <property type="entry name" value="RIBONUCLEASE H2 SUBUNIT A"/>
    <property type="match status" value="1"/>
</dbReference>
<feature type="coiled-coil region" evidence="17">
    <location>
        <begin position="35"/>
        <end position="62"/>
    </location>
</feature>
<evidence type="ECO:0000256" key="11">
    <source>
        <dbReference type="ARBA" id="ARBA00022759"/>
    </source>
</evidence>
<dbReference type="EMBL" id="CP001682">
    <property type="protein sequence ID" value="ACU94411.1"/>
    <property type="molecule type" value="Genomic_DNA"/>
</dbReference>
<dbReference type="CDD" id="cd07182">
    <property type="entry name" value="RNase_HII_bacteria_HII_like"/>
    <property type="match status" value="1"/>
</dbReference>
<dbReference type="STRING" id="469378.Ccur_07010"/>
<dbReference type="GO" id="GO:0043137">
    <property type="term" value="P:DNA replication, removal of RNA primer"/>
    <property type="evidence" value="ECO:0007669"/>
    <property type="project" value="TreeGrafter"/>
</dbReference>
<comment type="similarity">
    <text evidence="5 14 16">Belongs to the RNase HII family.</text>
</comment>
<dbReference type="InterPro" id="IPR036397">
    <property type="entry name" value="RNaseH_sf"/>
</dbReference>
<feature type="binding site" evidence="14 15">
    <location>
        <position position="174"/>
    </location>
    <ligand>
        <name>a divalent metal cation</name>
        <dbReference type="ChEBI" id="CHEBI:60240"/>
    </ligand>
</feature>
<dbReference type="Gene3D" id="3.30.420.10">
    <property type="entry name" value="Ribonuclease H-like superfamily/Ribonuclease H"/>
    <property type="match status" value="1"/>
</dbReference>
<dbReference type="InterPro" id="IPR001352">
    <property type="entry name" value="RNase_HII/HIII"/>
</dbReference>
<dbReference type="NCBIfam" id="NF000595">
    <property type="entry name" value="PRK00015.1-3"/>
    <property type="match status" value="1"/>
</dbReference>
<accession>C7MNC1</accession>
<dbReference type="GO" id="GO:0005737">
    <property type="term" value="C:cytoplasm"/>
    <property type="evidence" value="ECO:0007669"/>
    <property type="project" value="UniProtKB-SubCell"/>
</dbReference>
<evidence type="ECO:0000256" key="6">
    <source>
        <dbReference type="ARBA" id="ARBA00012180"/>
    </source>
</evidence>
<proteinExistence type="inferred from homology"/>
<evidence type="ECO:0000259" key="18">
    <source>
        <dbReference type="PROSITE" id="PS51975"/>
    </source>
</evidence>
<dbReference type="HAMAP" id="MF_00052_B">
    <property type="entry name" value="RNase_HII_B"/>
    <property type="match status" value="1"/>
</dbReference>
<evidence type="ECO:0000256" key="12">
    <source>
        <dbReference type="ARBA" id="ARBA00022801"/>
    </source>
</evidence>
<reference evidence="19 20" key="1">
    <citation type="journal article" date="2009" name="Stand. Genomic Sci.">
        <title>Complete genome sequence of Cryptobacterium curtum type strain (12-3).</title>
        <authorList>
            <person name="Mavrommatis K."/>
            <person name="Pukall R."/>
            <person name="Rohde C."/>
            <person name="Chen F."/>
            <person name="Sims D."/>
            <person name="Brettin T."/>
            <person name="Kuske C."/>
            <person name="Detter J.C."/>
            <person name="Han C."/>
            <person name="Lapidus A."/>
            <person name="Copeland A."/>
            <person name="Glavina Del Rio T."/>
            <person name="Nolan M."/>
            <person name="Lucas S."/>
            <person name="Tice H."/>
            <person name="Cheng J.F."/>
            <person name="Bruce D."/>
            <person name="Goodwin L."/>
            <person name="Pitluck S."/>
            <person name="Ovchinnikova G."/>
            <person name="Pati A."/>
            <person name="Ivanova N."/>
            <person name="Chen A."/>
            <person name="Palaniappan K."/>
            <person name="Chain P."/>
            <person name="D'haeseleer P."/>
            <person name="Goker M."/>
            <person name="Bristow J."/>
            <person name="Eisen J.A."/>
            <person name="Markowitz V."/>
            <person name="Hugenholtz P."/>
            <person name="Rohde M."/>
            <person name="Klenk H.P."/>
            <person name="Kyrpides N.C."/>
        </authorList>
    </citation>
    <scope>NUCLEOTIDE SEQUENCE [LARGE SCALE GENOMIC DNA]</scope>
    <source>
        <strain evidence="20">ATCC 700683 / DSM 15641 / 12-3</strain>
    </source>
</reference>
<comment type="cofactor">
    <cofactor evidence="14 15">
        <name>Mn(2+)</name>
        <dbReference type="ChEBI" id="CHEBI:29035"/>
    </cofactor>
    <cofactor evidence="14 15">
        <name>Mg(2+)</name>
        <dbReference type="ChEBI" id="CHEBI:18420"/>
    </cofactor>
    <text evidence="14 15">Manganese or magnesium. Binds 1 divalent metal ion per monomer in the absence of substrate. May bind a second metal ion after substrate binding.</text>
</comment>
<organism evidence="19 20">
    <name type="scientific">Cryptobacterium curtum (strain ATCC 700683 / DSM 15641 / CCUG 43107 / 12-3)</name>
    <dbReference type="NCBI Taxonomy" id="469378"/>
    <lineage>
        <taxon>Bacteria</taxon>
        <taxon>Bacillati</taxon>
        <taxon>Actinomycetota</taxon>
        <taxon>Coriobacteriia</taxon>
        <taxon>Eggerthellales</taxon>
        <taxon>Eggerthellaceae</taxon>
        <taxon>Cryptobacterium</taxon>
    </lineage>
</organism>
<keyword evidence="12 14" id="KW-0378">Hydrolase</keyword>
<dbReference type="GO" id="GO:0004523">
    <property type="term" value="F:RNA-DNA hybrid ribonuclease activity"/>
    <property type="evidence" value="ECO:0007669"/>
    <property type="project" value="UniProtKB-UniRule"/>
</dbReference>
<feature type="domain" description="RNase H type-2" evidence="18">
    <location>
        <begin position="73"/>
        <end position="262"/>
    </location>
</feature>
<evidence type="ECO:0000256" key="8">
    <source>
        <dbReference type="ARBA" id="ARBA00022490"/>
    </source>
</evidence>
<evidence type="ECO:0000256" key="2">
    <source>
        <dbReference type="ARBA" id="ARBA00001946"/>
    </source>
</evidence>
<dbReference type="PROSITE" id="PS51975">
    <property type="entry name" value="RNASE_H_2"/>
    <property type="match status" value="1"/>
</dbReference>
<dbReference type="RefSeq" id="WP_012803099.1">
    <property type="nucleotide sequence ID" value="NC_013170.1"/>
</dbReference>
<comment type="subcellular location">
    <subcellularLocation>
        <location evidence="4 14">Cytoplasm</location>
    </subcellularLocation>
</comment>
<dbReference type="HOGENOM" id="CLU_036532_2_1_11"/>
<evidence type="ECO:0000313" key="20">
    <source>
        <dbReference type="Proteomes" id="UP000000954"/>
    </source>
</evidence>
<gene>
    <name evidence="14" type="primary">rnhB</name>
    <name evidence="19" type="ordered locus">Ccur_07010</name>
</gene>
<evidence type="ECO:0000256" key="10">
    <source>
        <dbReference type="ARBA" id="ARBA00022723"/>
    </source>
</evidence>
<comment type="cofactor">
    <cofactor evidence="2">
        <name>Mg(2+)</name>
        <dbReference type="ChEBI" id="CHEBI:18420"/>
    </cofactor>
</comment>
<dbReference type="GO" id="GO:0003723">
    <property type="term" value="F:RNA binding"/>
    <property type="evidence" value="ECO:0007669"/>
    <property type="project" value="UniProtKB-UniRule"/>
</dbReference>
<keyword evidence="8 14" id="KW-0963">Cytoplasm</keyword>
<evidence type="ECO:0000256" key="1">
    <source>
        <dbReference type="ARBA" id="ARBA00000077"/>
    </source>
</evidence>
<dbReference type="InterPro" id="IPR012337">
    <property type="entry name" value="RNaseH-like_sf"/>
</dbReference>
<evidence type="ECO:0000256" key="16">
    <source>
        <dbReference type="RuleBase" id="RU003515"/>
    </source>
</evidence>
<dbReference type="OrthoDB" id="9803420at2"/>
<evidence type="ECO:0000256" key="14">
    <source>
        <dbReference type="HAMAP-Rule" id="MF_00052"/>
    </source>
</evidence>
<evidence type="ECO:0000256" key="17">
    <source>
        <dbReference type="SAM" id="Coils"/>
    </source>
</evidence>
<dbReference type="NCBIfam" id="NF000594">
    <property type="entry name" value="PRK00015.1-1"/>
    <property type="match status" value="1"/>
</dbReference>
<evidence type="ECO:0000256" key="7">
    <source>
        <dbReference type="ARBA" id="ARBA00019179"/>
    </source>
</evidence>
<comment type="function">
    <text evidence="3 14 16">Endonuclease that specifically degrades the RNA of RNA-DNA hybrids.</text>
</comment>
<evidence type="ECO:0000256" key="15">
    <source>
        <dbReference type="PROSITE-ProRule" id="PRU01319"/>
    </source>
</evidence>